<reference evidence="2" key="1">
    <citation type="journal article" date="2022" name="Mol. Ecol. Resour.">
        <title>The genomes of chicory, endive, great burdock and yacon provide insights into Asteraceae palaeo-polyploidization history and plant inulin production.</title>
        <authorList>
            <person name="Fan W."/>
            <person name="Wang S."/>
            <person name="Wang H."/>
            <person name="Wang A."/>
            <person name="Jiang F."/>
            <person name="Liu H."/>
            <person name="Zhao H."/>
            <person name="Xu D."/>
            <person name="Zhang Y."/>
        </authorList>
    </citation>
    <scope>NUCLEOTIDE SEQUENCE [LARGE SCALE GENOMIC DNA]</scope>
    <source>
        <strain evidence="2">cv. Yunnan</strain>
    </source>
</reference>
<sequence>MFKWPFPPPSPARPIMSVIRKRRKTKKGKPASTGAIPEDDGKKGETPMDKNFGFPRNFLSKYEVGKEVCFCQNYF</sequence>
<accession>A0ACB9HVK9</accession>
<comment type="caution">
    <text evidence="1">The sequence shown here is derived from an EMBL/GenBank/DDBJ whole genome shotgun (WGS) entry which is preliminary data.</text>
</comment>
<gene>
    <name evidence="1" type="ORF">L1987_34533</name>
</gene>
<evidence type="ECO:0000313" key="1">
    <source>
        <dbReference type="EMBL" id="KAI3799241.1"/>
    </source>
</evidence>
<keyword evidence="2" id="KW-1185">Reference proteome</keyword>
<dbReference type="Proteomes" id="UP001056120">
    <property type="component" value="Linkage Group LG11"/>
</dbReference>
<organism evidence="1 2">
    <name type="scientific">Smallanthus sonchifolius</name>
    <dbReference type="NCBI Taxonomy" id="185202"/>
    <lineage>
        <taxon>Eukaryota</taxon>
        <taxon>Viridiplantae</taxon>
        <taxon>Streptophyta</taxon>
        <taxon>Embryophyta</taxon>
        <taxon>Tracheophyta</taxon>
        <taxon>Spermatophyta</taxon>
        <taxon>Magnoliopsida</taxon>
        <taxon>eudicotyledons</taxon>
        <taxon>Gunneridae</taxon>
        <taxon>Pentapetalae</taxon>
        <taxon>asterids</taxon>
        <taxon>campanulids</taxon>
        <taxon>Asterales</taxon>
        <taxon>Asteraceae</taxon>
        <taxon>Asteroideae</taxon>
        <taxon>Heliantheae alliance</taxon>
        <taxon>Millerieae</taxon>
        <taxon>Smallanthus</taxon>
    </lineage>
</organism>
<name>A0ACB9HVK9_9ASTR</name>
<protein>
    <submittedName>
        <fullName evidence="1">Uncharacterized protein</fullName>
    </submittedName>
</protein>
<dbReference type="EMBL" id="CM042028">
    <property type="protein sequence ID" value="KAI3799241.1"/>
    <property type="molecule type" value="Genomic_DNA"/>
</dbReference>
<evidence type="ECO:0000313" key="2">
    <source>
        <dbReference type="Proteomes" id="UP001056120"/>
    </source>
</evidence>
<proteinExistence type="predicted"/>
<reference evidence="1 2" key="2">
    <citation type="journal article" date="2022" name="Mol. Ecol. Resour.">
        <title>The genomes of chicory, endive, great burdock and yacon provide insights into Asteraceae paleo-polyploidization history and plant inulin production.</title>
        <authorList>
            <person name="Fan W."/>
            <person name="Wang S."/>
            <person name="Wang H."/>
            <person name="Wang A."/>
            <person name="Jiang F."/>
            <person name="Liu H."/>
            <person name="Zhao H."/>
            <person name="Xu D."/>
            <person name="Zhang Y."/>
        </authorList>
    </citation>
    <scope>NUCLEOTIDE SEQUENCE [LARGE SCALE GENOMIC DNA]</scope>
    <source>
        <strain evidence="2">cv. Yunnan</strain>
        <tissue evidence="1">Leaves</tissue>
    </source>
</reference>